<keyword evidence="10" id="KW-1185">Reference proteome</keyword>
<feature type="compositionally biased region" description="Low complexity" evidence="6">
    <location>
        <begin position="523"/>
        <end position="550"/>
    </location>
</feature>
<organism evidence="9 10">
    <name type="scientific">Streptomyces qinglanensis</name>
    <dbReference type="NCBI Taxonomy" id="943816"/>
    <lineage>
        <taxon>Bacteria</taxon>
        <taxon>Bacillati</taxon>
        <taxon>Actinomycetota</taxon>
        <taxon>Actinomycetes</taxon>
        <taxon>Kitasatosporales</taxon>
        <taxon>Streptomycetaceae</taxon>
        <taxon>Streptomyces</taxon>
    </lineage>
</organism>
<evidence type="ECO:0000256" key="3">
    <source>
        <dbReference type="ARBA" id="ARBA00022553"/>
    </source>
</evidence>
<keyword evidence="3" id="KW-0597">Phosphoprotein</keyword>
<dbReference type="GO" id="GO:0004673">
    <property type="term" value="F:protein histidine kinase activity"/>
    <property type="evidence" value="ECO:0007669"/>
    <property type="project" value="UniProtKB-EC"/>
</dbReference>
<feature type="compositionally biased region" description="Basic and acidic residues" evidence="6">
    <location>
        <begin position="613"/>
        <end position="640"/>
    </location>
</feature>
<name>A0A1H9TMX3_9ACTN</name>
<dbReference type="Gene3D" id="3.30.565.10">
    <property type="entry name" value="Histidine kinase-like ATPase, C-terminal domain"/>
    <property type="match status" value="1"/>
</dbReference>
<keyword evidence="7" id="KW-0812">Transmembrane</keyword>
<evidence type="ECO:0000256" key="4">
    <source>
        <dbReference type="ARBA" id="ARBA00022679"/>
    </source>
</evidence>
<dbReference type="Proteomes" id="UP000182841">
    <property type="component" value="Unassembled WGS sequence"/>
</dbReference>
<feature type="transmembrane region" description="Helical" evidence="7">
    <location>
        <begin position="98"/>
        <end position="119"/>
    </location>
</feature>
<dbReference type="InterPro" id="IPR036890">
    <property type="entry name" value="HATPase_C_sf"/>
</dbReference>
<keyword evidence="7" id="KW-1133">Transmembrane helix</keyword>
<evidence type="ECO:0000256" key="7">
    <source>
        <dbReference type="SAM" id="Phobius"/>
    </source>
</evidence>
<dbReference type="EMBL" id="FOGO01000006">
    <property type="protein sequence ID" value="SER97963.1"/>
    <property type="molecule type" value="Genomic_DNA"/>
</dbReference>
<feature type="compositionally biased region" description="Basic and acidic residues" evidence="6">
    <location>
        <begin position="565"/>
        <end position="581"/>
    </location>
</feature>
<feature type="region of interest" description="Disordered" evidence="6">
    <location>
        <begin position="429"/>
        <end position="695"/>
    </location>
</feature>
<evidence type="ECO:0000259" key="8">
    <source>
        <dbReference type="SMART" id="SM00387"/>
    </source>
</evidence>
<evidence type="ECO:0000313" key="9">
    <source>
        <dbReference type="EMBL" id="SER97963.1"/>
    </source>
</evidence>
<feature type="compositionally biased region" description="Low complexity" evidence="6">
    <location>
        <begin position="442"/>
        <end position="472"/>
    </location>
</feature>
<feature type="region of interest" description="Disordered" evidence="6">
    <location>
        <begin position="14"/>
        <end position="50"/>
    </location>
</feature>
<reference evidence="10" key="1">
    <citation type="submission" date="2016-10" db="EMBL/GenBank/DDBJ databases">
        <authorList>
            <person name="Varghese N."/>
            <person name="Submissions S."/>
        </authorList>
    </citation>
    <scope>NUCLEOTIDE SEQUENCE [LARGE SCALE GENOMIC DNA]</scope>
    <source>
        <strain evidence="10">CGMCC 4.6825</strain>
    </source>
</reference>
<feature type="compositionally biased region" description="Low complexity" evidence="6">
    <location>
        <begin position="593"/>
        <end position="604"/>
    </location>
</feature>
<dbReference type="InterPro" id="IPR050428">
    <property type="entry name" value="TCS_sensor_his_kinase"/>
</dbReference>
<dbReference type="EC" id="2.7.13.3" evidence="2"/>
<feature type="domain" description="Histidine kinase/HSP90-like ATPase" evidence="8">
    <location>
        <begin position="311"/>
        <end position="424"/>
    </location>
</feature>
<feature type="transmembrane region" description="Helical" evidence="7">
    <location>
        <begin position="64"/>
        <end position="86"/>
    </location>
</feature>
<evidence type="ECO:0000256" key="2">
    <source>
        <dbReference type="ARBA" id="ARBA00012438"/>
    </source>
</evidence>
<proteinExistence type="predicted"/>
<gene>
    <name evidence="9" type="ORF">SAMN05421870_106245</name>
</gene>
<comment type="catalytic activity">
    <reaction evidence="1">
        <text>ATP + protein L-histidine = ADP + protein N-phospho-L-histidine.</text>
        <dbReference type="EC" id="2.7.13.3"/>
    </reaction>
</comment>
<evidence type="ECO:0000256" key="6">
    <source>
        <dbReference type="SAM" id="MobiDB-lite"/>
    </source>
</evidence>
<evidence type="ECO:0000256" key="5">
    <source>
        <dbReference type="ARBA" id="ARBA00022777"/>
    </source>
</evidence>
<sequence>MAESLSYATLNGRGVSASASPAVPPAAPRGKNVPARRRHGRPRAQTRARENVGDAAVRRRLVRLAVLPSGAVAAVGTLVVGCVLGARAGAEPLGAGLWTLLVLGALLVAAALGGAWLLAEAEARGSAARCAALRRSLVRGQAELRSMLWALRHGERPVTRTRAPEAEPVGDALDLLGHQAALAQCAAESALVEAVVLTAEARDGGEERAEVFVGLARRLQSLVHREIELIDRLENEIEDPDLLKGVFRVDHVATRTRRHAENLAVLGGAAAHRRWTRPVSLSEALRSAVAEVEHYTRVQLVPPIEGTVHGQAVADVVHLLAELIENATVFSPPEAQVLVRTQRVAAGLAVEVEDRGPGMDPVAQQRLNTVLAEPGRTDATELVRDGRIGLYVVAALARRHGIVVQLRNNIYGGVQAVAVLPQRLLGRTGETAPGARPENASGRAAAAAGPGRRRAPGTTAAPGATPAPGAAPRPDEAVRRSAPGPVSGAGAGPGTGPVPAAGPGAPAPGAGSGADTRRPRPAADPATGPAPAAAPPADAAARVPEGRPAAGPGGAGSAAPAAVRDTADPRPRARARGKERGPATPLPFASSVPAGEPGGAEAAPGRPPLPRRAGQEHTAAEHDPAVRPRDEAGPADRESEPGEAAAPRQGDPADPGRLPVPDPDPGAGPAGQAGGSRRPAARHGRHRGAGYGQDT</sequence>
<evidence type="ECO:0000256" key="1">
    <source>
        <dbReference type="ARBA" id="ARBA00000085"/>
    </source>
</evidence>
<accession>A0A1H9TMX3</accession>
<dbReference type="PANTHER" id="PTHR45436:SF5">
    <property type="entry name" value="SENSOR HISTIDINE KINASE TRCS"/>
    <property type="match status" value="1"/>
</dbReference>
<feature type="compositionally biased region" description="Basic residues" evidence="6">
    <location>
        <begin position="679"/>
        <end position="688"/>
    </location>
</feature>
<dbReference type="GO" id="GO:0000160">
    <property type="term" value="P:phosphorelay signal transduction system"/>
    <property type="evidence" value="ECO:0007669"/>
    <property type="project" value="TreeGrafter"/>
</dbReference>
<feature type="compositionally biased region" description="Basic residues" evidence="6">
    <location>
        <begin position="34"/>
        <end position="46"/>
    </location>
</feature>
<dbReference type="SUPFAM" id="SSF55874">
    <property type="entry name" value="ATPase domain of HSP90 chaperone/DNA topoisomerase II/histidine kinase"/>
    <property type="match status" value="1"/>
</dbReference>
<evidence type="ECO:0000313" key="10">
    <source>
        <dbReference type="Proteomes" id="UP000182841"/>
    </source>
</evidence>
<keyword evidence="4" id="KW-0808">Transferase</keyword>
<protein>
    <recommendedName>
        <fullName evidence="2">histidine kinase</fullName>
        <ecNumber evidence="2">2.7.13.3</ecNumber>
    </recommendedName>
</protein>
<dbReference type="SMART" id="SM00387">
    <property type="entry name" value="HATPase_c"/>
    <property type="match status" value="1"/>
</dbReference>
<keyword evidence="7" id="KW-0472">Membrane</keyword>
<dbReference type="GO" id="GO:0005886">
    <property type="term" value="C:plasma membrane"/>
    <property type="evidence" value="ECO:0007669"/>
    <property type="project" value="TreeGrafter"/>
</dbReference>
<dbReference type="InterPro" id="IPR003594">
    <property type="entry name" value="HATPase_dom"/>
</dbReference>
<dbReference type="Pfam" id="PF02518">
    <property type="entry name" value="HATPase_c"/>
    <property type="match status" value="1"/>
</dbReference>
<dbReference type="PANTHER" id="PTHR45436">
    <property type="entry name" value="SENSOR HISTIDINE KINASE YKOH"/>
    <property type="match status" value="1"/>
</dbReference>
<keyword evidence="5 9" id="KW-0418">Kinase</keyword>
<feature type="compositionally biased region" description="Low complexity" evidence="6">
    <location>
        <begin position="497"/>
        <end position="509"/>
    </location>
</feature>
<dbReference type="AlphaFoldDB" id="A0A1H9TMX3"/>